<sequence length="257" mass="26611">MVAARPIAAGQPIQPEDLRTVQLGINPVGAFKDTQGIVGQTSTLPLGVDTPVLAQHLAAGLATLIEPGERAVALKMDEVSSVGNRVRPGDYVDVFFALKRDNGEIDRSQARMLLSRKRVLAYGPGSLDGPAPPNGKAAAPAAAPKPTEQARTAVLAIRVEEVNAVLLAEANGRLSLTLRNPTDAAVPTADLYAAWPTVLQPAIHRGAKDATPVAELQGTDRALGGLAMENLAQGAQAQRGAVGVRRFQAAPPAGRAG</sequence>
<comment type="caution">
    <text evidence="3">The sequence shown here is derived from an EMBL/GenBank/DDBJ whole genome shotgun (WGS) entry which is preliminary data.</text>
</comment>
<dbReference type="EMBL" id="AOGK01000025">
    <property type="protein sequence ID" value="MDG5977776.1"/>
    <property type="molecule type" value="Genomic_DNA"/>
</dbReference>
<evidence type="ECO:0000256" key="1">
    <source>
        <dbReference type="SAM" id="MobiDB-lite"/>
    </source>
</evidence>
<feature type="compositionally biased region" description="Low complexity" evidence="1">
    <location>
        <begin position="134"/>
        <end position="145"/>
    </location>
</feature>
<dbReference type="Pfam" id="PF16976">
    <property type="entry name" value="RcpC"/>
    <property type="match status" value="1"/>
</dbReference>
<dbReference type="InterPro" id="IPR017592">
    <property type="entry name" value="Pilus_assmbl_Flp-typ_CpaB"/>
</dbReference>
<feature type="region of interest" description="Disordered" evidence="1">
    <location>
        <begin position="124"/>
        <end position="145"/>
    </location>
</feature>
<evidence type="ECO:0000313" key="3">
    <source>
        <dbReference type="EMBL" id="MDG5977776.1"/>
    </source>
</evidence>
<dbReference type="NCBIfam" id="TIGR03177">
    <property type="entry name" value="pilus_cpaB"/>
    <property type="match status" value="1"/>
</dbReference>
<evidence type="ECO:0000313" key="4">
    <source>
        <dbReference type="Proteomes" id="UP001152876"/>
    </source>
</evidence>
<dbReference type="Proteomes" id="UP001152876">
    <property type="component" value="Unassembled WGS sequence"/>
</dbReference>
<dbReference type="InterPro" id="IPR013974">
    <property type="entry name" value="SAF"/>
</dbReference>
<gene>
    <name evidence="3" type="ORF">H010_21161</name>
</gene>
<dbReference type="InterPro" id="IPR031571">
    <property type="entry name" value="RcpC_dom"/>
</dbReference>
<proteinExistence type="predicted"/>
<organism evidence="3 4">
    <name type="scientific">Hydrogenophaga taeniospiralis CCUG 15921</name>
    <dbReference type="NCBI Taxonomy" id="1281780"/>
    <lineage>
        <taxon>Bacteria</taxon>
        <taxon>Pseudomonadati</taxon>
        <taxon>Pseudomonadota</taxon>
        <taxon>Betaproteobacteria</taxon>
        <taxon>Burkholderiales</taxon>
        <taxon>Comamonadaceae</taxon>
        <taxon>Hydrogenophaga</taxon>
    </lineage>
</organism>
<reference evidence="3" key="1">
    <citation type="submission" date="2013-01" db="EMBL/GenBank/DDBJ databases">
        <title>Genome draft of Hydrogenophaga taeniospiralis 2K1.</title>
        <authorList>
            <person name="Gomila M."/>
            <person name="Lalucat J."/>
        </authorList>
    </citation>
    <scope>NUCLEOTIDE SEQUENCE</scope>
    <source>
        <strain evidence="3">CCUG 15921</strain>
    </source>
</reference>
<name>A0A9X4SH94_9BURK</name>
<dbReference type="CDD" id="cd11614">
    <property type="entry name" value="SAF_CpaB_FlgA_like"/>
    <property type="match status" value="1"/>
</dbReference>
<feature type="non-terminal residue" evidence="3">
    <location>
        <position position="257"/>
    </location>
</feature>
<feature type="domain" description="SAF" evidence="2">
    <location>
        <begin position="1"/>
        <end position="58"/>
    </location>
</feature>
<accession>A0A9X4SH94</accession>
<keyword evidence="4" id="KW-1185">Reference proteome</keyword>
<dbReference type="AlphaFoldDB" id="A0A9X4SH94"/>
<dbReference type="Pfam" id="PF08666">
    <property type="entry name" value="SAF"/>
    <property type="match status" value="1"/>
</dbReference>
<protein>
    <submittedName>
        <fullName evidence="3">Flp pilus assembly protein cpab</fullName>
    </submittedName>
</protein>
<dbReference type="SMART" id="SM00858">
    <property type="entry name" value="SAF"/>
    <property type="match status" value="1"/>
</dbReference>
<evidence type="ECO:0000259" key="2">
    <source>
        <dbReference type="SMART" id="SM00858"/>
    </source>
</evidence>